<reference evidence="5 6" key="1">
    <citation type="submission" date="2020-12" db="EMBL/GenBank/DDBJ databases">
        <title>Geomonas sp. Red421, isolated from paddy soil.</title>
        <authorList>
            <person name="Xu Z."/>
            <person name="Zhang Z."/>
            <person name="Masuda Y."/>
            <person name="Itoh H."/>
            <person name="Senoo K."/>
        </authorList>
    </citation>
    <scope>NUCLEOTIDE SEQUENCE [LARGE SCALE GENOMIC DNA]</scope>
    <source>
        <strain evidence="5 6">Red421</strain>
    </source>
</reference>
<dbReference type="RefSeq" id="WP_199388460.1">
    <property type="nucleotide sequence ID" value="NZ_JAEMHL010000003.1"/>
</dbReference>
<accession>A0ABS0YC94</accession>
<evidence type="ECO:0000256" key="1">
    <source>
        <dbReference type="ARBA" id="ARBA00003989"/>
    </source>
</evidence>
<feature type="chain" id="PRO_5046620302" description="Curli production assembly/transport component CsgE" evidence="4">
    <location>
        <begin position="22"/>
        <end position="133"/>
    </location>
</feature>
<evidence type="ECO:0000256" key="2">
    <source>
        <dbReference type="ARBA" id="ARBA00014024"/>
    </source>
</evidence>
<keyword evidence="3 4" id="KW-0732">Signal</keyword>
<dbReference type="Proteomes" id="UP000614714">
    <property type="component" value="Unassembled WGS sequence"/>
</dbReference>
<evidence type="ECO:0000256" key="4">
    <source>
        <dbReference type="SAM" id="SignalP"/>
    </source>
</evidence>
<evidence type="ECO:0000313" key="5">
    <source>
        <dbReference type="EMBL" id="MBJ6749915.1"/>
    </source>
</evidence>
<gene>
    <name evidence="5" type="ORF">JFN91_06785</name>
</gene>
<evidence type="ECO:0000313" key="6">
    <source>
        <dbReference type="Proteomes" id="UP000614714"/>
    </source>
</evidence>
<feature type="signal peptide" evidence="4">
    <location>
        <begin position="1"/>
        <end position="21"/>
    </location>
</feature>
<protein>
    <recommendedName>
        <fullName evidence="2">Curli production assembly/transport component CsgE</fullName>
    </recommendedName>
</protein>
<dbReference type="Pfam" id="PF10627">
    <property type="entry name" value="CsgE"/>
    <property type="match status" value="1"/>
</dbReference>
<evidence type="ECO:0000256" key="3">
    <source>
        <dbReference type="ARBA" id="ARBA00022729"/>
    </source>
</evidence>
<dbReference type="InterPro" id="IPR018900">
    <property type="entry name" value="Curli_CsgE"/>
</dbReference>
<name>A0ABS0YC94_9BACT</name>
<proteinExistence type="predicted"/>
<keyword evidence="6" id="KW-1185">Reference proteome</keyword>
<organism evidence="5 6">
    <name type="scientific">Geomonas anaerohicana</name>
    <dbReference type="NCBI Taxonomy" id="2798583"/>
    <lineage>
        <taxon>Bacteria</taxon>
        <taxon>Pseudomonadati</taxon>
        <taxon>Thermodesulfobacteriota</taxon>
        <taxon>Desulfuromonadia</taxon>
        <taxon>Geobacterales</taxon>
        <taxon>Geobacteraceae</taxon>
        <taxon>Geomonas</taxon>
    </lineage>
</organism>
<comment type="caution">
    <text evidence="5">The sequence shown here is derived from an EMBL/GenBank/DDBJ whole genome shotgun (WGS) entry which is preliminary data.</text>
</comment>
<sequence length="133" mass="14735">MVLPLLAFLWLLLAQALPLSAQTADIEIDGLIINQTKSKPGQDFVCVFSSLWETGATGYNIVMDEQYDVRAGSWLTIEINGELVYKTLLKPNAAETENLASEAVAYCEDFLQARSEANENLEQEKDLRGDGIH</sequence>
<comment type="function">
    <text evidence="1">May be involved in the biogenesis of curli organelles.</text>
</comment>
<dbReference type="EMBL" id="JAEMHL010000003">
    <property type="protein sequence ID" value="MBJ6749915.1"/>
    <property type="molecule type" value="Genomic_DNA"/>
</dbReference>